<evidence type="ECO:0000256" key="4">
    <source>
        <dbReference type="ARBA" id="ARBA00022833"/>
    </source>
</evidence>
<dbReference type="InterPro" id="IPR013149">
    <property type="entry name" value="ADH-like_C"/>
</dbReference>
<gene>
    <name evidence="7" type="ORF">EVJ58_g4405</name>
</gene>
<comment type="similarity">
    <text evidence="2">Belongs to the zinc-containing alcohol dehydrogenase family.</text>
</comment>
<dbReference type="Gene3D" id="3.90.180.10">
    <property type="entry name" value="Medium-chain alcohol dehydrogenases, catalytic domain"/>
    <property type="match status" value="1"/>
</dbReference>
<keyword evidence="5" id="KW-0560">Oxidoreductase</keyword>
<organism evidence="7 8">
    <name type="scientific">Rhodofomes roseus</name>
    <dbReference type="NCBI Taxonomy" id="34475"/>
    <lineage>
        <taxon>Eukaryota</taxon>
        <taxon>Fungi</taxon>
        <taxon>Dikarya</taxon>
        <taxon>Basidiomycota</taxon>
        <taxon>Agaricomycotina</taxon>
        <taxon>Agaricomycetes</taxon>
        <taxon>Polyporales</taxon>
        <taxon>Rhodofomes</taxon>
    </lineage>
</organism>
<dbReference type="GO" id="GO:0046872">
    <property type="term" value="F:metal ion binding"/>
    <property type="evidence" value="ECO:0007669"/>
    <property type="project" value="UniProtKB-KW"/>
</dbReference>
<evidence type="ECO:0000256" key="5">
    <source>
        <dbReference type="ARBA" id="ARBA00023002"/>
    </source>
</evidence>
<dbReference type="AlphaFoldDB" id="A0A4Y9YKY9"/>
<sequence>MPSSDHPATYKAYAFLEKGGNLQRILFNWQDPDPGEIVVKVIACGVCAGCVYWLSSAWTMILINMHLIDRDENAKYSVLPGITYPIVPGHEIVGDVVAIPDTEKRWKLGQRVGAGWHGGHCQHCERCSVADFMTCENGLIHGATRHGGYAEYVTLRTEAVAAIPDGMDPAEAAPLMCAGVTTFHSLRNMSCKPPQLVAVQGIGGLGHLALQFSRKMGYRTVALSSSASKAELSKELGAELYLDGSKVDQGSELQKLGGAALIMCTAPSGETLTQQQPEVAIMHKRASIRGWPAGNPADCEDCCKFALANGVRVMVNKFSLDEAQNAFDHVSSARFRAVIMP</sequence>
<dbReference type="Proteomes" id="UP000298390">
    <property type="component" value="Unassembled WGS sequence"/>
</dbReference>
<reference evidence="7 8" key="1">
    <citation type="submission" date="2019-01" db="EMBL/GenBank/DDBJ databases">
        <title>Genome sequencing of the rare red list fungi Fomitopsis rosea.</title>
        <authorList>
            <person name="Buettner E."/>
            <person name="Kellner H."/>
        </authorList>
    </citation>
    <scope>NUCLEOTIDE SEQUENCE [LARGE SCALE GENOMIC DNA]</scope>
    <source>
        <strain evidence="7 8">DSM 105464</strain>
    </source>
</reference>
<dbReference type="Pfam" id="PF08240">
    <property type="entry name" value="ADH_N"/>
    <property type="match status" value="1"/>
</dbReference>
<protein>
    <recommendedName>
        <fullName evidence="6">Enoyl reductase (ER) domain-containing protein</fullName>
    </recommendedName>
</protein>
<evidence type="ECO:0000313" key="7">
    <source>
        <dbReference type="EMBL" id="TFY61619.1"/>
    </source>
</evidence>
<dbReference type="InterPro" id="IPR020843">
    <property type="entry name" value="ER"/>
</dbReference>
<keyword evidence="4" id="KW-0862">Zinc</keyword>
<dbReference type="PANTHER" id="PTHR42940">
    <property type="entry name" value="ALCOHOL DEHYDROGENASE 1-RELATED"/>
    <property type="match status" value="1"/>
</dbReference>
<feature type="domain" description="Enoyl reductase (ER)" evidence="6">
    <location>
        <begin position="19"/>
        <end position="339"/>
    </location>
</feature>
<comment type="caution">
    <text evidence="7">The sequence shown here is derived from an EMBL/GenBank/DDBJ whole genome shotgun (WGS) entry which is preliminary data.</text>
</comment>
<dbReference type="InterPro" id="IPR036291">
    <property type="entry name" value="NAD(P)-bd_dom_sf"/>
</dbReference>
<dbReference type="STRING" id="34475.A0A4Y9YKY9"/>
<evidence type="ECO:0000259" key="6">
    <source>
        <dbReference type="SMART" id="SM00829"/>
    </source>
</evidence>
<dbReference type="EMBL" id="SEKV01000200">
    <property type="protein sequence ID" value="TFY61619.1"/>
    <property type="molecule type" value="Genomic_DNA"/>
</dbReference>
<dbReference type="Pfam" id="PF00107">
    <property type="entry name" value="ADH_zinc_N"/>
    <property type="match status" value="1"/>
</dbReference>
<accession>A0A4Y9YKY9</accession>
<proteinExistence type="inferred from homology"/>
<evidence type="ECO:0000256" key="1">
    <source>
        <dbReference type="ARBA" id="ARBA00001947"/>
    </source>
</evidence>
<dbReference type="GO" id="GO:0004022">
    <property type="term" value="F:alcohol dehydrogenase (NAD+) activity"/>
    <property type="evidence" value="ECO:0007669"/>
    <property type="project" value="TreeGrafter"/>
</dbReference>
<evidence type="ECO:0000313" key="8">
    <source>
        <dbReference type="Proteomes" id="UP000298390"/>
    </source>
</evidence>
<dbReference type="SUPFAM" id="SSF50129">
    <property type="entry name" value="GroES-like"/>
    <property type="match status" value="1"/>
</dbReference>
<keyword evidence="3" id="KW-0479">Metal-binding</keyword>
<dbReference type="SUPFAM" id="SSF51735">
    <property type="entry name" value="NAD(P)-binding Rossmann-fold domains"/>
    <property type="match status" value="1"/>
</dbReference>
<comment type="cofactor">
    <cofactor evidence="1">
        <name>Zn(2+)</name>
        <dbReference type="ChEBI" id="CHEBI:29105"/>
    </cofactor>
</comment>
<evidence type="ECO:0000256" key="2">
    <source>
        <dbReference type="ARBA" id="ARBA00008072"/>
    </source>
</evidence>
<dbReference type="InterPro" id="IPR011032">
    <property type="entry name" value="GroES-like_sf"/>
</dbReference>
<dbReference type="PANTHER" id="PTHR42940:SF7">
    <property type="entry name" value="ALCOHOL DEHYDROGENASE-LIKE N-TERMINAL DOMAIN-CONTAINING PROTEIN"/>
    <property type="match status" value="1"/>
</dbReference>
<name>A0A4Y9YKY9_9APHY</name>
<dbReference type="InterPro" id="IPR013154">
    <property type="entry name" value="ADH-like_N"/>
</dbReference>
<dbReference type="SMART" id="SM00829">
    <property type="entry name" value="PKS_ER"/>
    <property type="match status" value="1"/>
</dbReference>
<dbReference type="GO" id="GO:0005737">
    <property type="term" value="C:cytoplasm"/>
    <property type="evidence" value="ECO:0007669"/>
    <property type="project" value="TreeGrafter"/>
</dbReference>
<dbReference type="Gene3D" id="3.40.50.720">
    <property type="entry name" value="NAD(P)-binding Rossmann-like Domain"/>
    <property type="match status" value="1"/>
</dbReference>
<evidence type="ECO:0000256" key="3">
    <source>
        <dbReference type="ARBA" id="ARBA00022723"/>
    </source>
</evidence>